<comment type="catalytic activity">
    <reaction evidence="8">
        <text>hydrogencarbonate + pyruvate + ATP = oxaloacetate + ADP + phosphate + H(+)</text>
        <dbReference type="Rhea" id="RHEA:20844"/>
        <dbReference type="ChEBI" id="CHEBI:15361"/>
        <dbReference type="ChEBI" id="CHEBI:15378"/>
        <dbReference type="ChEBI" id="CHEBI:16452"/>
        <dbReference type="ChEBI" id="CHEBI:17544"/>
        <dbReference type="ChEBI" id="CHEBI:30616"/>
        <dbReference type="ChEBI" id="CHEBI:43474"/>
        <dbReference type="ChEBI" id="CHEBI:456216"/>
        <dbReference type="EC" id="6.4.1.1"/>
    </reaction>
</comment>
<dbReference type="InterPro" id="IPR005479">
    <property type="entry name" value="CPAse_ATP-bd"/>
</dbReference>
<evidence type="ECO:0000259" key="14">
    <source>
        <dbReference type="PROSITE" id="PS50975"/>
    </source>
</evidence>
<dbReference type="Proteomes" id="UP000464178">
    <property type="component" value="Chromosome"/>
</dbReference>
<evidence type="ECO:0000256" key="3">
    <source>
        <dbReference type="ARBA" id="ARBA00022598"/>
    </source>
</evidence>
<proteinExistence type="predicted"/>
<dbReference type="PROSITE" id="PS00867">
    <property type="entry name" value="CPSASE_2"/>
    <property type="match status" value="1"/>
</dbReference>
<dbReference type="Gene3D" id="3.30.470.20">
    <property type="entry name" value="ATP-grasp fold, B domain"/>
    <property type="match status" value="1"/>
</dbReference>
<evidence type="ECO:0000256" key="9">
    <source>
        <dbReference type="PIRSR" id="PIRSR001594-1"/>
    </source>
</evidence>
<sequence length="1157" mass="127083">MPEVKSPPFKKLLVANRSEIAIRVFRSAHELGMRTVAIYSHEDRFALHRFKADEAYQVGKPGEPIRAYLDIPGIVKLAKEIGVDAIHPGYGFLSENAAFARACAEAGITFVGPRPEVLEQLGDKVSAREIAKKAQVPVLSGGETPLASIDEAKTLADKLGYPVIVKASMGGGGRGMRVVHTADKLQDAVESAQREAGAAFGVTDVFLEKFVVRAKHIEVQLIGDKHNGLVHLFERDCSIQRRHQKVVELAPAPNLPDDIRQGILDAALSVGKACGIDNASTVEFLYDTDAKKFYFIEVNPRIQVEHTVTEQVTGFDIVRSQILIASGLPLGHERVGLRQNEITTRGYAIQCRVTTEDPANGFVPDYGRLSAYRSSGGPGIRLDAGTAFGGAVITPFYDSLLVKVTVSGLTFGDCATRMERCLQEFRVRGVKTNIPFLLNLIAHEQFLAGDVTTRFLDETPDLFRFTARRDRATKVLSYLAEVVVNGHPEVREGAKIQRAEGTSTPVARLRPHTSTASLPKGTRDKFKELGAVEFAKWTRSQSRLLVTDTTMRDAHQSLFATRMRTFDMLAIADRYAENHADLFSLEMWGGATFDTSMRFLKESPWDRLARLRERVPNILFQMLVRAASAVGYTNYPDNVVYEFIRLSAEAGMDIFRIFDANNWLPNIKLGIDAVLKTNAICEAAICYTGDILDPKRDKYTLNYFVNLAKELEKLGTHFLAIKDMAGLLKPYAAKRLVKALREAVGVPIHFHTHDSAGGQLASYMMAAEEGVNIVDCAFAPMAGVTSQPSLNALVEATRFTPRDTALNFDALQETATYWEGVRKLYSPFETGQLASSAEVYLHEMPGGQYANLYQQAHSLGVGDRWTEVGRLYAAVNQLFGDIVKVTPTSKVVGDMTLFMLANNLTPEMVLDPKREIAFPESVVEFFEGKLGQPPGGFPPELQARILRGRKPLTDRPGATLPPADLAKAKKDLEGKLRRTPTEQDVISYLLYPKVFSDFAEHQAKYSDLSVLPTPAYFFGMTKGEEVSIEIEPGKTLIIKFLTIGEPQADGRRVVYFELNGQPREILVTDKSLSGGAVKTRAKAESGNAKHIAAPMPGAVVAVAVAPGDEVAAGAKLLTLEAMKMETTLYSERAGKVAEVLVRPGVQVEGGDLVIRFE</sequence>
<dbReference type="InterPro" id="IPR016185">
    <property type="entry name" value="PreATP-grasp_dom_sf"/>
</dbReference>
<dbReference type="Pfam" id="PF02436">
    <property type="entry name" value="PYC_OADA"/>
    <property type="match status" value="1"/>
</dbReference>
<dbReference type="PROSITE" id="PS50979">
    <property type="entry name" value="BC"/>
    <property type="match status" value="1"/>
</dbReference>
<dbReference type="Pfam" id="PF00682">
    <property type="entry name" value="HMGL-like"/>
    <property type="match status" value="1"/>
</dbReference>
<dbReference type="FunFam" id="3.20.20.70:FF:000033">
    <property type="entry name" value="Pyruvate carboxylase"/>
    <property type="match status" value="1"/>
</dbReference>
<feature type="binding site" evidence="11">
    <location>
        <position position="553"/>
    </location>
    <ligand>
        <name>Mn(2+)</name>
        <dbReference type="ChEBI" id="CHEBI:29035"/>
    </ligand>
</feature>
<accession>A0A6P2D691</accession>
<dbReference type="Pfam" id="PF00364">
    <property type="entry name" value="Biotin_lipoyl"/>
    <property type="match status" value="1"/>
</dbReference>
<dbReference type="NCBIfam" id="NF006761">
    <property type="entry name" value="PRK09282.1"/>
    <property type="match status" value="1"/>
</dbReference>
<feature type="binding site" evidence="10">
    <location>
        <position position="124"/>
    </location>
    <ligand>
        <name>ATP</name>
        <dbReference type="ChEBI" id="CHEBI:30616"/>
    </ligand>
</feature>
<dbReference type="FunFam" id="2.40.50.100:FF:000003">
    <property type="entry name" value="Acetyl-CoA carboxylase biotin carboxyl carrier protein"/>
    <property type="match status" value="1"/>
</dbReference>
<evidence type="ECO:0000256" key="5">
    <source>
        <dbReference type="ARBA" id="ARBA00022741"/>
    </source>
</evidence>
<evidence type="ECO:0000256" key="1">
    <source>
        <dbReference type="ARBA" id="ARBA00001953"/>
    </source>
</evidence>
<dbReference type="SUPFAM" id="SSF89000">
    <property type="entry name" value="post-HMGL domain-like"/>
    <property type="match status" value="1"/>
</dbReference>
<dbReference type="Pfam" id="PF02785">
    <property type="entry name" value="Biotin_carb_C"/>
    <property type="match status" value="1"/>
</dbReference>
<dbReference type="InterPro" id="IPR000891">
    <property type="entry name" value="PYR_CT"/>
</dbReference>
<dbReference type="GO" id="GO:0006094">
    <property type="term" value="P:gluconeogenesis"/>
    <property type="evidence" value="ECO:0007669"/>
    <property type="project" value="InterPro"/>
</dbReference>
<dbReference type="InterPro" id="IPR011761">
    <property type="entry name" value="ATP-grasp"/>
</dbReference>
<feature type="binding site" description="via carbamate group" evidence="11">
    <location>
        <position position="722"/>
    </location>
    <ligand>
        <name>Mn(2+)</name>
        <dbReference type="ChEBI" id="CHEBI:29035"/>
    </ligand>
</feature>
<evidence type="ECO:0000256" key="2">
    <source>
        <dbReference type="ARBA" id="ARBA00013057"/>
    </source>
</evidence>
<dbReference type="EC" id="6.4.1.1" evidence="2 8"/>
<comment type="cofactor">
    <cofactor evidence="1 8">
        <name>biotin</name>
        <dbReference type="ChEBI" id="CHEBI:57586"/>
    </cofactor>
</comment>
<dbReference type="InterPro" id="IPR003379">
    <property type="entry name" value="Carboxylase_cons_dom"/>
</dbReference>
<feature type="binding site" evidence="10">
    <location>
        <position position="625"/>
    </location>
    <ligand>
        <name>substrate</name>
    </ligand>
</feature>
<feature type="domain" description="Lipoyl-binding" evidence="13">
    <location>
        <begin position="1082"/>
        <end position="1157"/>
    </location>
</feature>
<dbReference type="EMBL" id="LR593886">
    <property type="protein sequence ID" value="VTR94940.1"/>
    <property type="molecule type" value="Genomic_DNA"/>
</dbReference>
<dbReference type="SUPFAM" id="SSF56059">
    <property type="entry name" value="Glutathione synthetase ATP-binding domain-like"/>
    <property type="match status" value="1"/>
</dbReference>
<evidence type="ECO:0000256" key="6">
    <source>
        <dbReference type="ARBA" id="ARBA00022840"/>
    </source>
</evidence>
<feature type="domain" description="ATP-grasp" evidence="14">
    <location>
        <begin position="128"/>
        <end position="326"/>
    </location>
</feature>
<feature type="binding site" evidence="11">
    <location>
        <position position="753"/>
    </location>
    <ligand>
        <name>Mn(2+)</name>
        <dbReference type="ChEBI" id="CHEBI:29035"/>
    </ligand>
</feature>
<dbReference type="Gene3D" id="2.40.50.100">
    <property type="match status" value="1"/>
</dbReference>
<keyword evidence="7 8" id="KW-0092">Biotin</keyword>
<evidence type="ECO:0000256" key="4">
    <source>
        <dbReference type="ARBA" id="ARBA00022723"/>
    </source>
</evidence>
<dbReference type="SUPFAM" id="SSF52440">
    <property type="entry name" value="PreATP-grasp domain"/>
    <property type="match status" value="1"/>
</dbReference>
<evidence type="ECO:0000256" key="8">
    <source>
        <dbReference type="PIRNR" id="PIRNR001594"/>
    </source>
</evidence>
<feature type="domain" description="Biotin carboxylation" evidence="15">
    <location>
        <begin position="8"/>
        <end position="461"/>
    </location>
</feature>
<evidence type="ECO:0000256" key="11">
    <source>
        <dbReference type="PIRSR" id="PIRSR001594-3"/>
    </source>
</evidence>
<dbReference type="InterPro" id="IPR005481">
    <property type="entry name" value="BC-like_N"/>
</dbReference>
<feature type="domain" description="Pyruvate carboxyltransferase" evidence="16">
    <location>
        <begin position="544"/>
        <end position="812"/>
    </location>
</feature>
<dbReference type="PANTHER" id="PTHR43778:SF2">
    <property type="entry name" value="PYRUVATE CARBOXYLASE, MITOCHONDRIAL"/>
    <property type="match status" value="1"/>
</dbReference>
<dbReference type="Gene3D" id="3.20.20.70">
    <property type="entry name" value="Aldolase class I"/>
    <property type="match status" value="1"/>
</dbReference>
<dbReference type="NCBIfam" id="TIGR01235">
    <property type="entry name" value="pyruv_carbox"/>
    <property type="match status" value="1"/>
</dbReference>
<dbReference type="SUPFAM" id="SSF51230">
    <property type="entry name" value="Single hybrid motif"/>
    <property type="match status" value="1"/>
</dbReference>
<keyword evidence="5 8" id="KW-0547">Nucleotide-binding</keyword>
<evidence type="ECO:0000313" key="18">
    <source>
        <dbReference type="Proteomes" id="UP000464178"/>
    </source>
</evidence>
<keyword evidence="3 8" id="KW-0436">Ligase</keyword>
<dbReference type="FunFam" id="3.30.1490.20:FF:000003">
    <property type="entry name" value="acetyl-CoA carboxylase isoform X1"/>
    <property type="match status" value="1"/>
</dbReference>
<keyword evidence="4 11" id="KW-0479">Metal-binding</keyword>
<feature type="binding site" evidence="11">
    <location>
        <position position="751"/>
    </location>
    <ligand>
        <name>Mn(2+)</name>
        <dbReference type="ChEBI" id="CHEBI:29035"/>
    </ligand>
</feature>
<evidence type="ECO:0000313" key="17">
    <source>
        <dbReference type="EMBL" id="VTR94940.1"/>
    </source>
</evidence>
<protein>
    <recommendedName>
        <fullName evidence="2 8">Pyruvate carboxylase</fullName>
        <ecNumber evidence="2 8">6.4.1.1</ecNumber>
    </recommendedName>
</protein>
<feature type="binding site" evidence="10">
    <location>
        <position position="208"/>
    </location>
    <ligand>
        <name>ATP</name>
        <dbReference type="ChEBI" id="CHEBI:30616"/>
    </ligand>
</feature>
<evidence type="ECO:0000259" key="15">
    <source>
        <dbReference type="PROSITE" id="PS50979"/>
    </source>
</evidence>
<dbReference type="InterPro" id="IPR005482">
    <property type="entry name" value="Biotin_COase_C"/>
</dbReference>
<dbReference type="Pfam" id="PF00289">
    <property type="entry name" value="Biotin_carb_N"/>
    <property type="match status" value="1"/>
</dbReference>
<dbReference type="PROSITE" id="PS50968">
    <property type="entry name" value="BIOTINYL_LIPOYL"/>
    <property type="match status" value="1"/>
</dbReference>
<dbReference type="GO" id="GO:0005524">
    <property type="term" value="F:ATP binding"/>
    <property type="evidence" value="ECO:0007669"/>
    <property type="project" value="UniProtKB-UniRule"/>
</dbReference>
<dbReference type="InterPro" id="IPR055268">
    <property type="entry name" value="PCB-like"/>
</dbReference>
<evidence type="ECO:0000259" key="13">
    <source>
        <dbReference type="PROSITE" id="PS50968"/>
    </source>
</evidence>
<dbReference type="InterPro" id="IPR011054">
    <property type="entry name" value="Rudment_hybrid_motif"/>
</dbReference>
<keyword evidence="6 8" id="KW-0067">ATP-binding</keyword>
<dbReference type="PIRSF" id="PIRSF001594">
    <property type="entry name" value="Pyruv_carbox"/>
    <property type="match status" value="1"/>
</dbReference>
<feature type="binding site" evidence="10">
    <location>
        <position position="886"/>
    </location>
    <ligand>
        <name>substrate</name>
    </ligand>
</feature>
<dbReference type="InterPro" id="IPR011764">
    <property type="entry name" value="Biotin_carboxylation_dom"/>
</dbReference>
<keyword evidence="17" id="KW-0670">Pyruvate</keyword>
<dbReference type="SUPFAM" id="SSF51569">
    <property type="entry name" value="Aldolase"/>
    <property type="match status" value="1"/>
</dbReference>
<keyword evidence="18" id="KW-1185">Reference proteome</keyword>
<dbReference type="PROSITE" id="PS50991">
    <property type="entry name" value="PYR_CT"/>
    <property type="match status" value="1"/>
</dbReference>
<evidence type="ECO:0000259" key="16">
    <source>
        <dbReference type="PROSITE" id="PS50991"/>
    </source>
</evidence>
<dbReference type="FunFam" id="3.30.470.20:FF:000012">
    <property type="entry name" value="Pyruvate carboxylase"/>
    <property type="match status" value="1"/>
</dbReference>
<evidence type="ECO:0000256" key="7">
    <source>
        <dbReference type="ARBA" id="ARBA00023267"/>
    </source>
</evidence>
<dbReference type="InterPro" id="IPR000089">
    <property type="entry name" value="Biotin_lipoyl"/>
</dbReference>
<comment type="function">
    <text evidence="8">Catalyzes a 2-step reaction, involving the ATP-dependent carboxylation of the covalently attached biotin in the first step and the transfer of the carboxyl group to pyruvate in the second.</text>
</comment>
<evidence type="ECO:0000256" key="10">
    <source>
        <dbReference type="PIRSR" id="PIRSR001594-2"/>
    </source>
</evidence>
<dbReference type="PROSITE" id="PS00866">
    <property type="entry name" value="CPSASE_1"/>
    <property type="match status" value="1"/>
</dbReference>
<name>A0A6P2D691_9BACT</name>
<dbReference type="GO" id="GO:0004736">
    <property type="term" value="F:pyruvate carboxylase activity"/>
    <property type="evidence" value="ECO:0007669"/>
    <property type="project" value="UniProtKB-EC"/>
</dbReference>
<dbReference type="AlphaFoldDB" id="A0A6P2D691"/>
<dbReference type="PANTHER" id="PTHR43778">
    <property type="entry name" value="PYRUVATE CARBOXYLASE"/>
    <property type="match status" value="1"/>
</dbReference>
<dbReference type="GO" id="GO:0046872">
    <property type="term" value="F:metal ion binding"/>
    <property type="evidence" value="ECO:0007669"/>
    <property type="project" value="UniProtKB-KW"/>
</dbReference>
<dbReference type="CDD" id="cd06850">
    <property type="entry name" value="biotinyl_domain"/>
    <property type="match status" value="1"/>
</dbReference>
<organism evidence="17 18">
    <name type="scientific">Gemmata massiliana</name>
    <dbReference type="NCBI Taxonomy" id="1210884"/>
    <lineage>
        <taxon>Bacteria</taxon>
        <taxon>Pseudomonadati</taxon>
        <taxon>Planctomycetota</taxon>
        <taxon>Planctomycetia</taxon>
        <taxon>Gemmatales</taxon>
        <taxon>Gemmataceae</taxon>
        <taxon>Gemmata</taxon>
    </lineage>
</organism>
<feature type="binding site" evidence="10">
    <location>
        <position position="243"/>
    </location>
    <ligand>
        <name>ATP</name>
        <dbReference type="ChEBI" id="CHEBI:30616"/>
    </ligand>
</feature>
<dbReference type="Pfam" id="PF02786">
    <property type="entry name" value="CPSase_L_D2"/>
    <property type="match status" value="1"/>
</dbReference>
<feature type="active site" evidence="9">
    <location>
        <position position="301"/>
    </location>
</feature>
<dbReference type="InterPro" id="IPR011053">
    <property type="entry name" value="Single_hybrid_motif"/>
</dbReference>
<dbReference type="SUPFAM" id="SSF51246">
    <property type="entry name" value="Rudiment single hybrid motif"/>
    <property type="match status" value="1"/>
</dbReference>
<dbReference type="InterPro" id="IPR013785">
    <property type="entry name" value="Aldolase_TIM"/>
</dbReference>
<dbReference type="RefSeq" id="WP_162669418.1">
    <property type="nucleotide sequence ID" value="NZ_LR593886.1"/>
</dbReference>
<dbReference type="KEGG" id="gms:SOIL9_27740"/>
<evidence type="ECO:0000256" key="12">
    <source>
        <dbReference type="PIRSR" id="PIRSR001594-4"/>
    </source>
</evidence>
<gene>
    <name evidence="17" type="ORF">SOIL9_27740</name>
</gene>
<dbReference type="GO" id="GO:0005737">
    <property type="term" value="C:cytoplasm"/>
    <property type="evidence" value="ECO:0007669"/>
    <property type="project" value="TreeGrafter"/>
</dbReference>
<dbReference type="SMART" id="SM00878">
    <property type="entry name" value="Biotin_carb_C"/>
    <property type="match status" value="1"/>
</dbReference>
<reference evidence="17 18" key="1">
    <citation type="submission" date="2019-05" db="EMBL/GenBank/DDBJ databases">
        <authorList>
            <consortium name="Science for Life Laboratories"/>
        </authorList>
    </citation>
    <scope>NUCLEOTIDE SEQUENCE [LARGE SCALE GENOMIC DNA]</scope>
    <source>
        <strain evidence="17">Soil9</strain>
    </source>
</reference>
<dbReference type="PROSITE" id="PS50975">
    <property type="entry name" value="ATP_GRASP"/>
    <property type="match status" value="1"/>
</dbReference>
<feature type="modified residue" description="N6-biotinyllysine" evidence="12">
    <location>
        <position position="1123"/>
    </location>
</feature>
<dbReference type="CDD" id="cd07937">
    <property type="entry name" value="DRE_TIM_PC_TC_5S"/>
    <property type="match status" value="1"/>
</dbReference>
<dbReference type="FunFam" id="3.40.50.20:FF:000010">
    <property type="entry name" value="Propionyl-CoA carboxylase subunit alpha"/>
    <property type="match status" value="1"/>
</dbReference>
<dbReference type="InterPro" id="IPR005930">
    <property type="entry name" value="Pyruv_COase"/>
</dbReference>
<dbReference type="Gene3D" id="3.10.600.10">
    <property type="entry name" value="pyruvate carboxylase f1077a mutant domain"/>
    <property type="match status" value="1"/>
</dbReference>
<feature type="modified residue" description="N6-carboxylysine" evidence="12">
    <location>
        <position position="722"/>
    </location>
</feature>
<dbReference type="NCBIfam" id="NF009554">
    <property type="entry name" value="PRK12999.1"/>
    <property type="match status" value="1"/>
</dbReference>